<protein>
    <recommendedName>
        <fullName evidence="5">ATP-grasp domain-containing protein</fullName>
    </recommendedName>
</protein>
<keyword evidence="2 4" id="KW-0547">Nucleotide-binding</keyword>
<name>A0ABQ4KQG8_SIMTE</name>
<dbReference type="Pfam" id="PF13535">
    <property type="entry name" value="ATP-grasp_4"/>
    <property type="match status" value="1"/>
</dbReference>
<dbReference type="InterPro" id="IPR011761">
    <property type="entry name" value="ATP-grasp"/>
</dbReference>
<evidence type="ECO:0000256" key="1">
    <source>
        <dbReference type="ARBA" id="ARBA00022598"/>
    </source>
</evidence>
<gene>
    <name evidence="6" type="ORF">J6TS1_01550</name>
</gene>
<dbReference type="InterPro" id="IPR052032">
    <property type="entry name" value="ATP-dep_AA_Ligase"/>
</dbReference>
<evidence type="ECO:0000256" key="4">
    <source>
        <dbReference type="PROSITE-ProRule" id="PRU00409"/>
    </source>
</evidence>
<keyword evidence="1" id="KW-0436">Ligase</keyword>
<evidence type="ECO:0000259" key="5">
    <source>
        <dbReference type="PROSITE" id="PS50975"/>
    </source>
</evidence>
<comment type="caution">
    <text evidence="6">The sequence shown here is derived from an EMBL/GenBank/DDBJ whole genome shotgun (WGS) entry which is preliminary data.</text>
</comment>
<dbReference type="InterPro" id="IPR041472">
    <property type="entry name" value="BL00235/CARNS1_N"/>
</dbReference>
<reference evidence="6 7" key="1">
    <citation type="submission" date="2021-03" db="EMBL/GenBank/DDBJ databases">
        <title>Antimicrobial resistance genes in bacteria isolated from Japanese honey, and their potential for conferring macrolide and lincosamide resistance in the American foulbrood pathogen Paenibacillus larvae.</title>
        <authorList>
            <person name="Okamoto M."/>
            <person name="Kumagai M."/>
            <person name="Kanamori H."/>
            <person name="Takamatsu D."/>
        </authorList>
    </citation>
    <scope>NUCLEOTIDE SEQUENCE [LARGE SCALE GENOMIC DNA]</scope>
    <source>
        <strain evidence="6 7">J6TS1</strain>
    </source>
</reference>
<dbReference type="Pfam" id="PF18603">
    <property type="entry name" value="LAL_C2"/>
    <property type="match status" value="1"/>
</dbReference>
<dbReference type="InterPro" id="IPR040570">
    <property type="entry name" value="LAL_C2"/>
</dbReference>
<organism evidence="6 7">
    <name type="scientific">Siminovitchia terrae</name>
    <name type="common">Bacillus terrae</name>
    <dbReference type="NCBI Taxonomy" id="1914933"/>
    <lineage>
        <taxon>Bacteria</taxon>
        <taxon>Bacillati</taxon>
        <taxon>Bacillota</taxon>
        <taxon>Bacilli</taxon>
        <taxon>Bacillales</taxon>
        <taxon>Bacillaceae</taxon>
        <taxon>Siminovitchia</taxon>
    </lineage>
</organism>
<dbReference type="RefSeq" id="WP_212952509.1">
    <property type="nucleotide sequence ID" value="NZ_BORJ01000001.1"/>
</dbReference>
<evidence type="ECO:0000313" key="7">
    <source>
        <dbReference type="Proteomes" id="UP000680670"/>
    </source>
</evidence>
<evidence type="ECO:0000256" key="2">
    <source>
        <dbReference type="ARBA" id="ARBA00022741"/>
    </source>
</evidence>
<dbReference type="Gene3D" id="3.30.470.20">
    <property type="entry name" value="ATP-grasp fold, B domain"/>
    <property type="match status" value="1"/>
</dbReference>
<proteinExistence type="predicted"/>
<dbReference type="Pfam" id="PF18130">
    <property type="entry name" value="ATPgrasp_N"/>
    <property type="match status" value="1"/>
</dbReference>
<dbReference type="PANTHER" id="PTHR43585:SF2">
    <property type="entry name" value="ATP-GRASP ENZYME FSQD"/>
    <property type="match status" value="1"/>
</dbReference>
<evidence type="ECO:0000313" key="6">
    <source>
        <dbReference type="EMBL" id="GIN94285.1"/>
    </source>
</evidence>
<dbReference type="PANTHER" id="PTHR43585">
    <property type="entry name" value="FUMIPYRROLE BIOSYNTHESIS PROTEIN C"/>
    <property type="match status" value="1"/>
</dbReference>
<evidence type="ECO:0000256" key="3">
    <source>
        <dbReference type="ARBA" id="ARBA00022840"/>
    </source>
</evidence>
<accession>A0ABQ4KQG8</accession>
<keyword evidence="7" id="KW-1185">Reference proteome</keyword>
<dbReference type="EMBL" id="BORJ01000001">
    <property type="protein sequence ID" value="GIN94285.1"/>
    <property type="molecule type" value="Genomic_DNA"/>
</dbReference>
<keyword evidence="3 4" id="KW-0067">ATP-binding</keyword>
<dbReference type="SUPFAM" id="SSF56059">
    <property type="entry name" value="Glutathione synthetase ATP-binding domain-like"/>
    <property type="match status" value="1"/>
</dbReference>
<sequence length="405" mass="46546">METIIFIETTKSGSSREAVKTAARLGFITVLFTEKKRFLKRRKEFPDITQMIHFDKMTEDLIRTEISQLQIQGKIINAIISFVDPFVSLAAQLSNELCKSNISVEALRNMEDKTATRKALKENPTTPKFEVYQPMANITDFINKEHSFPLIVKSPLSKASRDVYLVENKYELRKTIKKFLKIYPDQQILLEEYLDGPQYLVEVLVHNGKINIVAIFKQEITKEIKFIVTGYAIRLNVKDDFYNKLYNTVESIINDLKVTNAACHLEIRYVNGNWKLVEINPRISGGAMNRMIEEAFGINLVEETIRLYLGDEPNLIRKHEKHIYTHYLTIDSRGRLLKVTGKNRASKEPGVREVYIKPRKGAIMRPAESMGHRNGYVIATGNNLDEAKANAVNASRNIKFYLEPL</sequence>
<dbReference type="PROSITE" id="PS50975">
    <property type="entry name" value="ATP_GRASP"/>
    <property type="match status" value="1"/>
</dbReference>
<dbReference type="Proteomes" id="UP000680670">
    <property type="component" value="Unassembled WGS sequence"/>
</dbReference>
<feature type="domain" description="ATP-grasp" evidence="5">
    <location>
        <begin position="116"/>
        <end position="309"/>
    </location>
</feature>